<evidence type="ECO:0000313" key="4">
    <source>
        <dbReference type="Proteomes" id="UP001157133"/>
    </source>
</evidence>
<reference evidence="3 4" key="1">
    <citation type="submission" date="2023-03" db="EMBL/GenBank/DDBJ databases">
        <title>Draft genome sequence of Thalassotalea eurytherma JCM 18482T.</title>
        <authorList>
            <person name="Sawabe T."/>
        </authorList>
    </citation>
    <scope>NUCLEOTIDE SEQUENCE [LARGE SCALE GENOMIC DNA]</scope>
    <source>
        <strain evidence="3 4">JCM 18482</strain>
    </source>
</reference>
<dbReference type="EMBL" id="BSSU01000008">
    <property type="protein sequence ID" value="GLX82387.1"/>
    <property type="molecule type" value="Genomic_DNA"/>
</dbReference>
<protein>
    <recommendedName>
        <fullName evidence="2">Carbohydrate-binding domain-containing protein</fullName>
    </recommendedName>
</protein>
<evidence type="ECO:0000256" key="1">
    <source>
        <dbReference type="SAM" id="SignalP"/>
    </source>
</evidence>
<evidence type="ECO:0000313" key="3">
    <source>
        <dbReference type="EMBL" id="GLX82387.1"/>
    </source>
</evidence>
<dbReference type="Proteomes" id="UP001157133">
    <property type="component" value="Unassembled WGS sequence"/>
</dbReference>
<feature type="chain" id="PRO_5045395470" description="Carbohydrate-binding domain-containing protein" evidence="1">
    <location>
        <begin position="26"/>
        <end position="256"/>
    </location>
</feature>
<organism evidence="3 4">
    <name type="scientific">Thalassotalea eurytherma</name>
    <dbReference type="NCBI Taxonomy" id="1144278"/>
    <lineage>
        <taxon>Bacteria</taxon>
        <taxon>Pseudomonadati</taxon>
        <taxon>Pseudomonadota</taxon>
        <taxon>Gammaproteobacteria</taxon>
        <taxon>Alteromonadales</taxon>
        <taxon>Colwelliaceae</taxon>
        <taxon>Thalassotalea</taxon>
    </lineage>
</organism>
<dbReference type="InterPro" id="IPR010502">
    <property type="entry name" value="Carb-bd_dom_fam9"/>
</dbReference>
<comment type="caution">
    <text evidence="3">The sequence shown here is derived from an EMBL/GenBank/DDBJ whole genome shotgun (WGS) entry which is preliminary data.</text>
</comment>
<dbReference type="Pfam" id="PF06452">
    <property type="entry name" value="CBM9_1"/>
    <property type="match status" value="1"/>
</dbReference>
<proteinExistence type="predicted"/>
<dbReference type="SUPFAM" id="SSF49344">
    <property type="entry name" value="CBD9-like"/>
    <property type="match status" value="1"/>
</dbReference>
<dbReference type="RefSeq" id="WP_284207746.1">
    <property type="nucleotide sequence ID" value="NZ_BSSU01000008.1"/>
</dbReference>
<sequence length="256" mass="29047">MKQLINSVLTSSALLLSASFPQAIAADDVPYTSQLIVIDGQASESVWQQASWRSLEHHIVGEIPTAEDFSGQYKLLWDENYLYLLAEIQDDVLFDAHANPLEKYWDDDCLEIFIDEDHSGGNHQFNFNAFAYHIALDNQAVDIGFEDAPNGPFLLLNRHINSQWKRQSTPPYKVIWEVAIEVHNDRFVPNSKMRTRVPLNEGKTLGFMLAYCDNDGSETREHFMGSHKITPVNGDKNLGYITADVFGDIKLIKSKK</sequence>
<feature type="domain" description="Carbohydrate-binding" evidence="2">
    <location>
        <begin position="38"/>
        <end position="252"/>
    </location>
</feature>
<name>A0ABQ6H456_9GAMM</name>
<evidence type="ECO:0000259" key="2">
    <source>
        <dbReference type="Pfam" id="PF06452"/>
    </source>
</evidence>
<dbReference type="CDD" id="cd00241">
    <property type="entry name" value="DOMON_like"/>
    <property type="match status" value="1"/>
</dbReference>
<keyword evidence="1" id="KW-0732">Signal</keyword>
<accession>A0ABQ6H456</accession>
<feature type="signal peptide" evidence="1">
    <location>
        <begin position="1"/>
        <end position="25"/>
    </location>
</feature>
<keyword evidence="4" id="KW-1185">Reference proteome</keyword>
<dbReference type="Gene3D" id="2.60.40.1190">
    <property type="match status" value="1"/>
</dbReference>
<gene>
    <name evidence="3" type="ORF">theurythT_18390</name>
</gene>